<dbReference type="Proteomes" id="UP001208570">
    <property type="component" value="Unassembled WGS sequence"/>
</dbReference>
<dbReference type="AlphaFoldDB" id="A0AAD9K654"/>
<comment type="caution">
    <text evidence="1">The sequence shown here is derived from an EMBL/GenBank/DDBJ whole genome shotgun (WGS) entry which is preliminary data.</text>
</comment>
<reference evidence="1" key="1">
    <citation type="journal article" date="2023" name="Mol. Biol. Evol.">
        <title>Third-Generation Sequencing Reveals the Adaptive Role of the Epigenome in Three Deep-Sea Polychaetes.</title>
        <authorList>
            <person name="Perez M."/>
            <person name="Aroh O."/>
            <person name="Sun Y."/>
            <person name="Lan Y."/>
            <person name="Juniper S.K."/>
            <person name="Young C.R."/>
            <person name="Angers B."/>
            <person name="Qian P.Y."/>
        </authorList>
    </citation>
    <scope>NUCLEOTIDE SEQUENCE</scope>
    <source>
        <strain evidence="1">P08H-3</strain>
    </source>
</reference>
<gene>
    <name evidence="1" type="ORF">LSH36_50g07018</name>
</gene>
<evidence type="ECO:0000313" key="2">
    <source>
        <dbReference type="Proteomes" id="UP001208570"/>
    </source>
</evidence>
<protein>
    <submittedName>
        <fullName evidence="1">Uncharacterized protein</fullName>
    </submittedName>
</protein>
<dbReference type="InterPro" id="IPR008979">
    <property type="entry name" value="Galactose-bd-like_sf"/>
</dbReference>
<accession>A0AAD9K654</accession>
<dbReference type="PANTHER" id="PTHR45713:SF15">
    <property type="entry name" value="F5_8 TYPE C DOMAIN-CONTAINING PROTEIN"/>
    <property type="match status" value="1"/>
</dbReference>
<organism evidence="1 2">
    <name type="scientific">Paralvinella palmiformis</name>
    <dbReference type="NCBI Taxonomy" id="53620"/>
    <lineage>
        <taxon>Eukaryota</taxon>
        <taxon>Metazoa</taxon>
        <taxon>Spiralia</taxon>
        <taxon>Lophotrochozoa</taxon>
        <taxon>Annelida</taxon>
        <taxon>Polychaeta</taxon>
        <taxon>Sedentaria</taxon>
        <taxon>Canalipalpata</taxon>
        <taxon>Terebellida</taxon>
        <taxon>Terebelliformia</taxon>
        <taxon>Alvinellidae</taxon>
        <taxon>Paralvinella</taxon>
    </lineage>
</organism>
<dbReference type="SUPFAM" id="SSF49785">
    <property type="entry name" value="Galactose-binding domain-like"/>
    <property type="match status" value="1"/>
</dbReference>
<dbReference type="PANTHER" id="PTHR45713">
    <property type="entry name" value="FTP DOMAIN-CONTAINING PROTEIN"/>
    <property type="match status" value="1"/>
</dbReference>
<evidence type="ECO:0000313" key="1">
    <source>
        <dbReference type="EMBL" id="KAK2165452.1"/>
    </source>
</evidence>
<dbReference type="Gene3D" id="2.60.120.260">
    <property type="entry name" value="Galactose-binding domain-like"/>
    <property type="match status" value="1"/>
</dbReference>
<dbReference type="InterPro" id="IPR051941">
    <property type="entry name" value="BG_Antigen-Binding_Lectin"/>
</dbReference>
<sequence length="199" mass="23250">MRAGLIGCPHKGECEPGFMRINPDTPCIENVAFKKESWINNKRQFKRHIRNRWMHGHAARAVDGSFDQSLHSCTVLDNFYVERPIWMVDLGRKAKISGVVMVTWQGKDQDPRTTYRDYMFNLDKLAVYVDNKGGRDRIDLANNMCGFISRLNDALFRPKLHVQCMKPMEGRYLYIEAWGVPNRWNRLFSAVLCEVMVYE</sequence>
<proteinExistence type="predicted"/>
<name>A0AAD9K654_9ANNE</name>
<dbReference type="EMBL" id="JAODUP010000050">
    <property type="protein sequence ID" value="KAK2165452.1"/>
    <property type="molecule type" value="Genomic_DNA"/>
</dbReference>
<keyword evidence="2" id="KW-1185">Reference proteome</keyword>